<keyword evidence="13" id="KW-0234">DNA repair</keyword>
<keyword evidence="12" id="KW-0238">DNA-binding</keyword>
<dbReference type="GO" id="GO:0005737">
    <property type="term" value="C:cytoplasm"/>
    <property type="evidence" value="ECO:0007669"/>
    <property type="project" value="UniProtKB-SubCell"/>
</dbReference>
<dbReference type="Gene3D" id="3.30.190.20">
    <property type="match status" value="1"/>
</dbReference>
<dbReference type="GO" id="GO:0008270">
    <property type="term" value="F:zinc ion binding"/>
    <property type="evidence" value="ECO:0007669"/>
    <property type="project" value="UniProtKB-KW"/>
</dbReference>
<keyword evidence="10" id="KW-0067">ATP-binding</keyword>
<evidence type="ECO:0000256" key="5">
    <source>
        <dbReference type="ARBA" id="ARBA00022741"/>
    </source>
</evidence>
<evidence type="ECO:0000256" key="10">
    <source>
        <dbReference type="ARBA" id="ARBA00022840"/>
    </source>
</evidence>
<evidence type="ECO:0000313" key="16">
    <source>
        <dbReference type="EMBL" id="GAI26478.1"/>
    </source>
</evidence>
<gene>
    <name evidence="16" type="ORF">S06H3_33996</name>
</gene>
<keyword evidence="11" id="KW-0267">Excision nuclease</keyword>
<keyword evidence="3" id="KW-0479">Metal-binding</keyword>
<evidence type="ECO:0000256" key="8">
    <source>
        <dbReference type="ARBA" id="ARBA00022771"/>
    </source>
</evidence>
<evidence type="ECO:0008006" key="17">
    <source>
        <dbReference type="Google" id="ProtNLM"/>
    </source>
</evidence>
<keyword evidence="7" id="KW-0228">DNA excision</keyword>
<dbReference type="Gene3D" id="1.20.1580.10">
    <property type="entry name" value="ABC transporter ATPase like domain"/>
    <property type="match status" value="1"/>
</dbReference>
<accession>X1M5A1</accession>
<dbReference type="GO" id="GO:0005524">
    <property type="term" value="F:ATP binding"/>
    <property type="evidence" value="ECO:0007669"/>
    <property type="project" value="UniProtKB-KW"/>
</dbReference>
<keyword evidence="2" id="KW-0963">Cytoplasm</keyword>
<dbReference type="AlphaFoldDB" id="X1M5A1"/>
<dbReference type="GO" id="GO:0004518">
    <property type="term" value="F:nuclease activity"/>
    <property type="evidence" value="ECO:0007669"/>
    <property type="project" value="UniProtKB-KW"/>
</dbReference>
<evidence type="ECO:0000256" key="1">
    <source>
        <dbReference type="ARBA" id="ARBA00004496"/>
    </source>
</evidence>
<evidence type="ECO:0000256" key="6">
    <source>
        <dbReference type="ARBA" id="ARBA00022763"/>
    </source>
</evidence>
<dbReference type="Pfam" id="PF17755">
    <property type="entry name" value="UvrA_DNA-bind"/>
    <property type="match status" value="1"/>
</dbReference>
<dbReference type="InterPro" id="IPR041102">
    <property type="entry name" value="UvrA_inter"/>
</dbReference>
<dbReference type="EMBL" id="BARV01020363">
    <property type="protein sequence ID" value="GAI26478.1"/>
    <property type="molecule type" value="Genomic_DNA"/>
</dbReference>
<keyword evidence="5" id="KW-0547">Nucleotide-binding</keyword>
<comment type="subcellular location">
    <subcellularLocation>
        <location evidence="1">Cytoplasm</location>
    </subcellularLocation>
</comment>
<keyword evidence="4" id="KW-0677">Repeat</keyword>
<evidence type="ECO:0000256" key="11">
    <source>
        <dbReference type="ARBA" id="ARBA00022881"/>
    </source>
</evidence>
<proteinExistence type="predicted"/>
<feature type="domain" description="UvrA interaction" evidence="15">
    <location>
        <begin position="1"/>
        <end position="77"/>
    </location>
</feature>
<evidence type="ECO:0000256" key="4">
    <source>
        <dbReference type="ARBA" id="ARBA00022737"/>
    </source>
</evidence>
<evidence type="ECO:0000256" key="3">
    <source>
        <dbReference type="ARBA" id="ARBA00022723"/>
    </source>
</evidence>
<dbReference type="Gene3D" id="1.10.8.280">
    <property type="entry name" value="ABC transporter ATPase domain-like"/>
    <property type="match status" value="1"/>
</dbReference>
<feature type="non-terminal residue" evidence="16">
    <location>
        <position position="1"/>
    </location>
</feature>
<dbReference type="PANTHER" id="PTHR43152">
    <property type="entry name" value="UVRABC SYSTEM PROTEIN A"/>
    <property type="match status" value="1"/>
</dbReference>
<dbReference type="InterPro" id="IPR041552">
    <property type="entry name" value="UvrA_DNA-bd"/>
</dbReference>
<feature type="domain" description="UvrA DNA-binding" evidence="14">
    <location>
        <begin position="132"/>
        <end position="231"/>
    </location>
</feature>
<keyword evidence="9" id="KW-0862">Zinc</keyword>
<comment type="caution">
    <text evidence="16">The sequence shown here is derived from an EMBL/GenBank/DDBJ whole genome shotgun (WGS) entry which is preliminary data.</text>
</comment>
<reference evidence="16" key="1">
    <citation type="journal article" date="2014" name="Front. Microbiol.">
        <title>High frequency of phylogenetically diverse reductive dehalogenase-homologous genes in deep subseafloor sedimentary metagenomes.</title>
        <authorList>
            <person name="Kawai M."/>
            <person name="Futagami T."/>
            <person name="Toyoda A."/>
            <person name="Takaki Y."/>
            <person name="Nishi S."/>
            <person name="Hori S."/>
            <person name="Arai W."/>
            <person name="Tsubouchi T."/>
            <person name="Morono Y."/>
            <person name="Uchiyama I."/>
            <person name="Ito T."/>
            <person name="Fujiyama A."/>
            <person name="Inagaki F."/>
            <person name="Takami H."/>
        </authorList>
    </citation>
    <scope>NUCLEOTIDE SEQUENCE</scope>
    <source>
        <strain evidence="16">Expedition CK06-06</strain>
    </source>
</reference>
<protein>
    <recommendedName>
        <fullName evidence="17">UvrA interaction domain-containing protein</fullName>
    </recommendedName>
</protein>
<evidence type="ECO:0000256" key="9">
    <source>
        <dbReference type="ARBA" id="ARBA00022833"/>
    </source>
</evidence>
<dbReference type="Pfam" id="PF17760">
    <property type="entry name" value="UvrA_inter"/>
    <property type="match status" value="1"/>
</dbReference>
<evidence type="ECO:0000259" key="15">
    <source>
        <dbReference type="Pfam" id="PF17760"/>
    </source>
</evidence>
<evidence type="ECO:0000259" key="14">
    <source>
        <dbReference type="Pfam" id="PF17755"/>
    </source>
</evidence>
<dbReference type="GO" id="GO:0006281">
    <property type="term" value="P:DNA repair"/>
    <property type="evidence" value="ECO:0007669"/>
    <property type="project" value="UniProtKB-KW"/>
</dbReference>
<organism evidence="16">
    <name type="scientific">marine sediment metagenome</name>
    <dbReference type="NCBI Taxonomy" id="412755"/>
    <lineage>
        <taxon>unclassified sequences</taxon>
        <taxon>metagenomes</taxon>
        <taxon>ecological metagenomes</taxon>
    </lineage>
</organism>
<feature type="non-terminal residue" evidence="16">
    <location>
        <position position="275"/>
    </location>
</feature>
<evidence type="ECO:0000256" key="7">
    <source>
        <dbReference type="ARBA" id="ARBA00022769"/>
    </source>
</evidence>
<evidence type="ECO:0000256" key="13">
    <source>
        <dbReference type="ARBA" id="ARBA00023204"/>
    </source>
</evidence>
<dbReference type="GO" id="GO:0003677">
    <property type="term" value="F:DNA binding"/>
    <property type="evidence" value="ECO:0007669"/>
    <property type="project" value="UniProtKB-KW"/>
</dbReference>
<name>X1M5A1_9ZZZZ</name>
<evidence type="ECO:0000256" key="12">
    <source>
        <dbReference type="ARBA" id="ARBA00023125"/>
    </source>
</evidence>
<keyword evidence="6" id="KW-0227">DNA damage</keyword>
<dbReference type="PANTHER" id="PTHR43152:SF3">
    <property type="entry name" value="UVRABC SYSTEM PROTEIN A"/>
    <property type="match status" value="1"/>
</dbReference>
<sequence length="275" mass="31268">GEFRQIFADVRKQGFVRVRVDNTIYDIDSGIKPDRKRAHTVEVVVDRLTVATDEKSRLTDSVEAALKTGKGVVIVSRPAKGGRRQDMLFSEHYACINCGISFAELQPRDFSFNSPYGMCCACNGLGTKIEVDPDLVVPDKNRSLAEGVLEPWRRGGRGYILYYRGLLRELARQEGFSMDTPFKKLSKDVRRHILYGCDEYVRGRLFEGLIPHLERLFRETDSDYLKSEINKYMSVLSCPVCQGGRLKKESLAVTINNKSVWDIVRMSIRAAAHFF</sequence>
<evidence type="ECO:0000256" key="2">
    <source>
        <dbReference type="ARBA" id="ARBA00022490"/>
    </source>
</evidence>
<keyword evidence="8" id="KW-0863">Zinc-finger</keyword>